<feature type="transmembrane region" description="Helical" evidence="1">
    <location>
        <begin position="20"/>
        <end position="41"/>
    </location>
</feature>
<organism evidence="2">
    <name type="scientific">Lepeophtheirus salmonis</name>
    <name type="common">Salmon louse</name>
    <name type="synonym">Caligus salmonis</name>
    <dbReference type="NCBI Taxonomy" id="72036"/>
    <lineage>
        <taxon>Eukaryota</taxon>
        <taxon>Metazoa</taxon>
        <taxon>Ecdysozoa</taxon>
        <taxon>Arthropoda</taxon>
        <taxon>Crustacea</taxon>
        <taxon>Multicrustacea</taxon>
        <taxon>Hexanauplia</taxon>
        <taxon>Copepoda</taxon>
        <taxon>Siphonostomatoida</taxon>
        <taxon>Caligidae</taxon>
        <taxon>Lepeophtheirus</taxon>
    </lineage>
</organism>
<name>A0A0K2V668_LEPSM</name>
<keyword evidence="1" id="KW-1133">Transmembrane helix</keyword>
<reference evidence="2" key="1">
    <citation type="submission" date="2014-05" db="EMBL/GenBank/DDBJ databases">
        <authorList>
            <person name="Chronopoulou M."/>
        </authorList>
    </citation>
    <scope>NUCLEOTIDE SEQUENCE</scope>
    <source>
        <tissue evidence="2">Whole organism</tissue>
    </source>
</reference>
<evidence type="ECO:0000313" key="2">
    <source>
        <dbReference type="EMBL" id="CDW46043.1"/>
    </source>
</evidence>
<keyword evidence="1" id="KW-0472">Membrane</keyword>
<dbReference type="EMBL" id="HACA01028682">
    <property type="protein sequence ID" value="CDW46043.1"/>
    <property type="molecule type" value="Transcribed_RNA"/>
</dbReference>
<protein>
    <submittedName>
        <fullName evidence="2">Uncharacterized protein</fullName>
    </submittedName>
</protein>
<dbReference type="AlphaFoldDB" id="A0A0K2V668"/>
<keyword evidence="1" id="KW-0812">Transmembrane</keyword>
<evidence type="ECO:0000256" key="1">
    <source>
        <dbReference type="SAM" id="Phobius"/>
    </source>
</evidence>
<feature type="non-terminal residue" evidence="2">
    <location>
        <position position="1"/>
    </location>
</feature>
<accession>A0A0K2V668</accession>
<sequence length="55" mass="6839">KYFSFSNPRNKPNCLTNRYLFPIHVFSLYYLLFLSQLYCYYKHLKLYIAFPFDQV</sequence>
<proteinExistence type="predicted"/>